<evidence type="ECO:0000313" key="2">
    <source>
        <dbReference type="Proteomes" id="UP001372338"/>
    </source>
</evidence>
<reference evidence="1 2" key="1">
    <citation type="submission" date="2024-01" db="EMBL/GenBank/DDBJ databases">
        <title>The genomes of 5 underutilized Papilionoideae crops provide insights into root nodulation and disease resistanc.</title>
        <authorList>
            <person name="Yuan L."/>
        </authorList>
    </citation>
    <scope>NUCLEOTIDE SEQUENCE [LARGE SCALE GENOMIC DNA]</scope>
    <source>
        <strain evidence="1">ZHUSHIDOU_FW_LH</strain>
        <tissue evidence="1">Leaf</tissue>
    </source>
</reference>
<protein>
    <submittedName>
        <fullName evidence="1">Uncharacterized protein</fullName>
    </submittedName>
</protein>
<evidence type="ECO:0000313" key="1">
    <source>
        <dbReference type="EMBL" id="KAK7244742.1"/>
    </source>
</evidence>
<proteinExistence type="predicted"/>
<dbReference type="EMBL" id="JAYWIO010000008">
    <property type="protein sequence ID" value="KAK7244742.1"/>
    <property type="molecule type" value="Genomic_DNA"/>
</dbReference>
<organism evidence="1 2">
    <name type="scientific">Crotalaria pallida</name>
    <name type="common">Smooth rattlebox</name>
    <name type="synonym">Crotalaria striata</name>
    <dbReference type="NCBI Taxonomy" id="3830"/>
    <lineage>
        <taxon>Eukaryota</taxon>
        <taxon>Viridiplantae</taxon>
        <taxon>Streptophyta</taxon>
        <taxon>Embryophyta</taxon>
        <taxon>Tracheophyta</taxon>
        <taxon>Spermatophyta</taxon>
        <taxon>Magnoliopsida</taxon>
        <taxon>eudicotyledons</taxon>
        <taxon>Gunneridae</taxon>
        <taxon>Pentapetalae</taxon>
        <taxon>rosids</taxon>
        <taxon>fabids</taxon>
        <taxon>Fabales</taxon>
        <taxon>Fabaceae</taxon>
        <taxon>Papilionoideae</taxon>
        <taxon>50 kb inversion clade</taxon>
        <taxon>genistoids sensu lato</taxon>
        <taxon>core genistoids</taxon>
        <taxon>Crotalarieae</taxon>
        <taxon>Crotalaria</taxon>
    </lineage>
</organism>
<comment type="caution">
    <text evidence="1">The sequence shown here is derived from an EMBL/GenBank/DDBJ whole genome shotgun (WGS) entry which is preliminary data.</text>
</comment>
<dbReference type="Proteomes" id="UP001372338">
    <property type="component" value="Unassembled WGS sequence"/>
</dbReference>
<gene>
    <name evidence="1" type="ORF">RIF29_39568</name>
</gene>
<accession>A0AAN9HQU3</accession>
<dbReference type="AlphaFoldDB" id="A0AAN9HQU3"/>
<keyword evidence="2" id="KW-1185">Reference proteome</keyword>
<sequence>MLMLTNDLLGVTVLVITVLLYVPIVLCMPICTTKQKTILGFGVRNDETKNYFGMSEIRQSLKCSNLSF</sequence>
<name>A0AAN9HQU3_CROPI</name>